<reference evidence="2 3" key="2">
    <citation type="journal article" date="2022" name="Mar. Drugs">
        <title>Bioassay-Guided Fractionation Leads to the Detection of Cholic Acid Generated by the Rare Thalassomonas sp.</title>
        <authorList>
            <person name="Pheiffer F."/>
            <person name="Schneider Y.K."/>
            <person name="Hansen E.H."/>
            <person name="Andersen J.H."/>
            <person name="Isaksson J."/>
            <person name="Busche T."/>
            <person name="R C."/>
            <person name="Kalinowski J."/>
            <person name="Zyl L.V."/>
            <person name="Trindade M."/>
        </authorList>
    </citation>
    <scope>NUCLEOTIDE SEQUENCE [LARGE SCALE GENOMIC DNA]</scope>
    <source>
        <strain evidence="2 3">A5K-106</strain>
    </source>
</reference>
<feature type="chain" id="PRO_5042157343" evidence="1">
    <location>
        <begin position="21"/>
        <end position="207"/>
    </location>
</feature>
<protein>
    <submittedName>
        <fullName evidence="2">Uncharacterized protein</fullName>
    </submittedName>
</protein>
<proteinExistence type="predicted"/>
<dbReference type="AlphaFoldDB" id="A0AAF0C5I7"/>
<accession>A0AAF0C5I7</accession>
<name>A0AAF0C5I7_9GAMM</name>
<organism evidence="2 3">
    <name type="scientific">Thalassomonas actiniarum</name>
    <dbReference type="NCBI Taxonomy" id="485447"/>
    <lineage>
        <taxon>Bacteria</taxon>
        <taxon>Pseudomonadati</taxon>
        <taxon>Pseudomonadota</taxon>
        <taxon>Gammaproteobacteria</taxon>
        <taxon>Alteromonadales</taxon>
        <taxon>Colwelliaceae</taxon>
        <taxon>Thalassomonas</taxon>
    </lineage>
</organism>
<evidence type="ECO:0000313" key="2">
    <source>
        <dbReference type="EMBL" id="WDE00915.1"/>
    </source>
</evidence>
<evidence type="ECO:0000256" key="1">
    <source>
        <dbReference type="SAM" id="SignalP"/>
    </source>
</evidence>
<sequence length="207" mass="23218">MKLLSYLPLAISLFAANADAGDTTVVFGDRYTFTEADFTFTAGQPNPAFPEWGQMTSDEYVAEFSVRGDDGQTLLFDLDADVWGYGHQADQALCPYIVDGVIHYREMAPLGDICIWGRKTVPGKDFRYSASVNISCSDMPVGVDIDNRNERLEDYVEMTNTYRGVRLRVDKQGVYDGQCKTMKIVVRPGLNQKIDQIDMDLFFGSPF</sequence>
<dbReference type="RefSeq" id="WP_044832525.1">
    <property type="nucleotide sequence ID" value="NZ_CP059735.1"/>
</dbReference>
<evidence type="ECO:0000313" key="3">
    <source>
        <dbReference type="Proteomes" id="UP000032568"/>
    </source>
</evidence>
<gene>
    <name evidence="2" type="ORF">SG35_009945</name>
</gene>
<keyword evidence="3" id="KW-1185">Reference proteome</keyword>
<reference evidence="2 3" key="1">
    <citation type="journal article" date="2015" name="Genome Announc.">
        <title>Draft Genome Sequences of Marine Isolates of Thalassomonas viridans and Thalassomonas actiniarum.</title>
        <authorList>
            <person name="Olonade I."/>
            <person name="van Zyl L.J."/>
            <person name="Trindade M."/>
        </authorList>
    </citation>
    <scope>NUCLEOTIDE SEQUENCE [LARGE SCALE GENOMIC DNA]</scope>
    <source>
        <strain evidence="2 3">A5K-106</strain>
    </source>
</reference>
<feature type="signal peptide" evidence="1">
    <location>
        <begin position="1"/>
        <end position="20"/>
    </location>
</feature>
<dbReference type="Proteomes" id="UP000032568">
    <property type="component" value="Chromosome"/>
</dbReference>
<dbReference type="EMBL" id="CP059735">
    <property type="protein sequence ID" value="WDE00915.1"/>
    <property type="molecule type" value="Genomic_DNA"/>
</dbReference>
<keyword evidence="1" id="KW-0732">Signal</keyword>
<dbReference type="KEGG" id="tact:SG35_009945"/>